<dbReference type="EMBL" id="CP079105">
    <property type="protein sequence ID" value="QXQ13768.1"/>
    <property type="molecule type" value="Genomic_DNA"/>
</dbReference>
<keyword evidence="6" id="KW-0223">Dioxygenase</keyword>
<comment type="similarity">
    <text evidence="1">Belongs to the clavaminate synthase family.</text>
</comment>
<evidence type="ECO:0000256" key="2">
    <source>
        <dbReference type="ARBA" id="ARBA00022723"/>
    </source>
</evidence>
<dbReference type="InterPro" id="IPR042098">
    <property type="entry name" value="TauD-like_sf"/>
</dbReference>
<dbReference type="Gene3D" id="3.60.130.10">
    <property type="entry name" value="Clavaminate synthase-like"/>
    <property type="match status" value="1"/>
</dbReference>
<evidence type="ECO:0000259" key="5">
    <source>
        <dbReference type="Pfam" id="PF02668"/>
    </source>
</evidence>
<keyword evidence="7" id="KW-1185">Reference proteome</keyword>
<keyword evidence="6" id="KW-0456">Lyase</keyword>
<feature type="domain" description="TauD/TfdA-like" evidence="5">
    <location>
        <begin position="153"/>
        <end position="305"/>
    </location>
</feature>
<evidence type="ECO:0000256" key="4">
    <source>
        <dbReference type="ARBA" id="ARBA00023004"/>
    </source>
</evidence>
<reference evidence="6" key="1">
    <citation type="submission" date="2021-07" db="EMBL/GenBank/DDBJ databases">
        <title>Candidatus Kaistella beijingensis sp. nov. isolated from a municipal wastewater treatment plant is involved in sludge foaming.</title>
        <authorList>
            <person name="Song Y."/>
            <person name="Liu S.-J."/>
        </authorList>
    </citation>
    <scope>NUCLEOTIDE SEQUENCE</scope>
    <source>
        <strain evidence="6">DSM 43998</strain>
    </source>
</reference>
<organism evidence="6 7">
    <name type="scientific">Skermania pinensis</name>
    <dbReference type="NCBI Taxonomy" id="39122"/>
    <lineage>
        <taxon>Bacteria</taxon>
        <taxon>Bacillati</taxon>
        <taxon>Actinomycetota</taxon>
        <taxon>Actinomycetes</taxon>
        <taxon>Mycobacteriales</taxon>
        <taxon>Gordoniaceae</taxon>
        <taxon>Skermania</taxon>
    </lineage>
</organism>
<dbReference type="Pfam" id="PF02668">
    <property type="entry name" value="TauD"/>
    <property type="match status" value="1"/>
</dbReference>
<keyword evidence="2" id="KW-0479">Metal-binding</keyword>
<keyword evidence="4" id="KW-0408">Iron</keyword>
<dbReference type="Proteomes" id="UP000887023">
    <property type="component" value="Chromosome"/>
</dbReference>
<gene>
    <name evidence="6" type="ORF">KV203_18610</name>
</gene>
<dbReference type="SUPFAM" id="SSF51197">
    <property type="entry name" value="Clavaminate synthase-like"/>
    <property type="match status" value="1"/>
</dbReference>
<evidence type="ECO:0000313" key="6">
    <source>
        <dbReference type="EMBL" id="QXQ13768.1"/>
    </source>
</evidence>
<dbReference type="InterPro" id="IPR003819">
    <property type="entry name" value="TauD/TfdA-like"/>
</dbReference>
<name>A0ABX8S7N9_9ACTN</name>
<keyword evidence="3" id="KW-0560">Oxidoreductase</keyword>
<proteinExistence type="inferred from homology"/>
<dbReference type="GO" id="GO:0051213">
    <property type="term" value="F:dioxygenase activity"/>
    <property type="evidence" value="ECO:0007669"/>
    <property type="project" value="UniProtKB-KW"/>
</dbReference>
<dbReference type="RefSeq" id="WP_083529964.1">
    <property type="nucleotide sequence ID" value="NZ_CBCRUZ010000005.1"/>
</dbReference>
<protein>
    <submittedName>
        <fullName evidence="6">TauD/TfdA family dioxygenase</fullName>
    </submittedName>
</protein>
<evidence type="ECO:0000256" key="3">
    <source>
        <dbReference type="ARBA" id="ARBA00023002"/>
    </source>
</evidence>
<sequence>MTAVLDSEISAVEICELGPNSRNLLYELGRILADAYGGPAGPRCRHAIAELAAGLTGELADLVALPAGDAGVRVLRGLRLDSAELGRTPPSWAAVNDRTGAPIDLQMLLLATMIGSPFGWCGQQEGRLVNNVVPARGYERIQTGASSEIVLSPHTEDAFHPLRAHAFLLGCVRNPDRVATTIASIRRVQLSAATRQILLRPTVPILPDLTYGDLERWPAAKPVPVLWERPDGLCIRYDPDYTPWRDAGPQFRAAYAELGAELARVADLLVLEPGDVAIIDNDVVVHGRVPFTARFDGTDRWLKRVNIAVAERFRPARERTERGYGQRVTRLLPPAQLPAGARR</sequence>
<evidence type="ECO:0000313" key="7">
    <source>
        <dbReference type="Proteomes" id="UP000887023"/>
    </source>
</evidence>
<dbReference type="InterPro" id="IPR014503">
    <property type="entry name" value="Clavaminate_syn-like"/>
</dbReference>
<evidence type="ECO:0000256" key="1">
    <source>
        <dbReference type="ARBA" id="ARBA00008425"/>
    </source>
</evidence>
<accession>A0ABX8S7N9</accession>
<dbReference type="PIRSF" id="PIRSF019543">
    <property type="entry name" value="Clavaminate_syn"/>
    <property type="match status" value="1"/>
</dbReference>
<dbReference type="GO" id="GO:0016829">
    <property type="term" value="F:lyase activity"/>
    <property type="evidence" value="ECO:0007669"/>
    <property type="project" value="UniProtKB-KW"/>
</dbReference>